<keyword evidence="3" id="KW-1185">Reference proteome</keyword>
<proteinExistence type="predicted"/>
<dbReference type="RefSeq" id="XP_040718758.1">
    <property type="nucleotide sequence ID" value="XM_040864952.1"/>
</dbReference>
<gene>
    <name evidence="2" type="ORF">BCR38DRAFT_507377</name>
</gene>
<evidence type="ECO:0000313" key="3">
    <source>
        <dbReference type="Proteomes" id="UP000193689"/>
    </source>
</evidence>
<evidence type="ECO:0000313" key="2">
    <source>
        <dbReference type="EMBL" id="ORY68471.1"/>
    </source>
</evidence>
<dbReference type="EMBL" id="MCFJ01000003">
    <property type="protein sequence ID" value="ORY68471.1"/>
    <property type="molecule type" value="Genomic_DNA"/>
</dbReference>
<evidence type="ECO:0008006" key="4">
    <source>
        <dbReference type="Google" id="ProtNLM"/>
    </source>
</evidence>
<dbReference type="AlphaFoldDB" id="A0A1Y2EA71"/>
<dbReference type="OrthoDB" id="5123364at2759"/>
<sequence length="136" mass="15102">MHLTTILILSLAILGILGANARNRIIPNPNTALPTKVERYPICLEDYDTHCCMTAEPISNGCKRGKCTNKPGWTYASGLGKVESIKYCLTEVGGNDSSFCKKPGYKNVGSIIRWTGQSFDPMLRSPNYRRYLRPGM</sequence>
<dbReference type="Proteomes" id="UP000193689">
    <property type="component" value="Unassembled WGS sequence"/>
</dbReference>
<reference evidence="2 3" key="1">
    <citation type="submission" date="2016-07" db="EMBL/GenBank/DDBJ databases">
        <title>Pervasive Adenine N6-methylation of Active Genes in Fungi.</title>
        <authorList>
            <consortium name="DOE Joint Genome Institute"/>
            <person name="Mondo S.J."/>
            <person name="Dannebaum R.O."/>
            <person name="Kuo R.C."/>
            <person name="Labutti K."/>
            <person name="Haridas S."/>
            <person name="Kuo A."/>
            <person name="Salamov A."/>
            <person name="Ahrendt S.R."/>
            <person name="Lipzen A."/>
            <person name="Sullivan W."/>
            <person name="Andreopoulos W.B."/>
            <person name="Clum A."/>
            <person name="Lindquist E."/>
            <person name="Daum C."/>
            <person name="Ramamoorthy G.K."/>
            <person name="Gryganskyi A."/>
            <person name="Culley D."/>
            <person name="Magnuson J.K."/>
            <person name="James T.Y."/>
            <person name="O'Malley M.A."/>
            <person name="Stajich J.E."/>
            <person name="Spatafora J.W."/>
            <person name="Visel A."/>
            <person name="Grigoriev I.V."/>
        </authorList>
    </citation>
    <scope>NUCLEOTIDE SEQUENCE [LARGE SCALE GENOMIC DNA]</scope>
    <source>
        <strain evidence="2 3">CBS 129021</strain>
    </source>
</reference>
<feature type="signal peptide" evidence="1">
    <location>
        <begin position="1"/>
        <end position="21"/>
    </location>
</feature>
<comment type="caution">
    <text evidence="2">The sequence shown here is derived from an EMBL/GenBank/DDBJ whole genome shotgun (WGS) entry which is preliminary data.</text>
</comment>
<organism evidence="2 3">
    <name type="scientific">Pseudomassariella vexata</name>
    <dbReference type="NCBI Taxonomy" id="1141098"/>
    <lineage>
        <taxon>Eukaryota</taxon>
        <taxon>Fungi</taxon>
        <taxon>Dikarya</taxon>
        <taxon>Ascomycota</taxon>
        <taxon>Pezizomycotina</taxon>
        <taxon>Sordariomycetes</taxon>
        <taxon>Xylariomycetidae</taxon>
        <taxon>Amphisphaeriales</taxon>
        <taxon>Pseudomassariaceae</taxon>
        <taxon>Pseudomassariella</taxon>
    </lineage>
</organism>
<feature type="chain" id="PRO_5010984287" description="Extracellular membrane protein CFEM domain-containing protein" evidence="1">
    <location>
        <begin position="22"/>
        <end position="136"/>
    </location>
</feature>
<dbReference type="GeneID" id="63781164"/>
<name>A0A1Y2EA71_9PEZI</name>
<evidence type="ECO:0000256" key="1">
    <source>
        <dbReference type="SAM" id="SignalP"/>
    </source>
</evidence>
<keyword evidence="1" id="KW-0732">Signal</keyword>
<protein>
    <recommendedName>
        <fullName evidence="4">Extracellular membrane protein CFEM domain-containing protein</fullName>
    </recommendedName>
</protein>
<dbReference type="InParanoid" id="A0A1Y2EA71"/>
<accession>A0A1Y2EA71</accession>